<keyword evidence="2" id="KW-1185">Reference proteome</keyword>
<feature type="non-terminal residue" evidence="1">
    <location>
        <position position="57"/>
    </location>
</feature>
<evidence type="ECO:0000313" key="1">
    <source>
        <dbReference type="EMBL" id="KAF5894293.1"/>
    </source>
</evidence>
<dbReference type="EMBL" id="QNUK01000381">
    <property type="protein sequence ID" value="KAF5894293.1"/>
    <property type="molecule type" value="Genomic_DNA"/>
</dbReference>
<dbReference type="AlphaFoldDB" id="A0A8J4TTV6"/>
<gene>
    <name evidence="1" type="ORF">DAT39_016006</name>
</gene>
<protein>
    <submittedName>
        <fullName evidence="1">Uncharacterized protein</fullName>
    </submittedName>
</protein>
<proteinExistence type="predicted"/>
<organism evidence="1 2">
    <name type="scientific">Clarias magur</name>
    <name type="common">Asian catfish</name>
    <name type="synonym">Macropteronotus magur</name>
    <dbReference type="NCBI Taxonomy" id="1594786"/>
    <lineage>
        <taxon>Eukaryota</taxon>
        <taxon>Metazoa</taxon>
        <taxon>Chordata</taxon>
        <taxon>Craniata</taxon>
        <taxon>Vertebrata</taxon>
        <taxon>Euteleostomi</taxon>
        <taxon>Actinopterygii</taxon>
        <taxon>Neopterygii</taxon>
        <taxon>Teleostei</taxon>
        <taxon>Ostariophysi</taxon>
        <taxon>Siluriformes</taxon>
        <taxon>Clariidae</taxon>
        <taxon>Clarias</taxon>
    </lineage>
</organism>
<name>A0A8J4TTV6_CLAMG</name>
<dbReference type="Proteomes" id="UP000727407">
    <property type="component" value="Unassembled WGS sequence"/>
</dbReference>
<sequence length="57" mass="6324">MIHDDLSQLFFRNSVNLVVASISLMLSRTPNGALGGLRHDKSCGGIQQPTKLWRKSE</sequence>
<accession>A0A8J4TTV6</accession>
<evidence type="ECO:0000313" key="2">
    <source>
        <dbReference type="Proteomes" id="UP000727407"/>
    </source>
</evidence>
<reference evidence="1" key="1">
    <citation type="submission" date="2020-07" db="EMBL/GenBank/DDBJ databases">
        <title>Clarias magur genome sequencing, assembly and annotation.</title>
        <authorList>
            <person name="Kushwaha B."/>
            <person name="Kumar R."/>
            <person name="Das P."/>
            <person name="Joshi C.G."/>
            <person name="Kumar D."/>
            <person name="Nagpure N.S."/>
            <person name="Pandey M."/>
            <person name="Agarwal S."/>
            <person name="Srivastava S."/>
            <person name="Singh M."/>
            <person name="Sahoo L."/>
            <person name="Jayasankar P."/>
            <person name="Meher P.K."/>
            <person name="Koringa P.G."/>
            <person name="Iquebal M.A."/>
            <person name="Das S.P."/>
            <person name="Bit A."/>
            <person name="Patnaik S."/>
            <person name="Patel N."/>
            <person name="Shah T.M."/>
            <person name="Hinsu A."/>
            <person name="Jena J.K."/>
        </authorList>
    </citation>
    <scope>NUCLEOTIDE SEQUENCE</scope>
    <source>
        <strain evidence="1">CIFAMagur01</strain>
        <tissue evidence="1">Testis</tissue>
    </source>
</reference>
<comment type="caution">
    <text evidence="1">The sequence shown here is derived from an EMBL/GenBank/DDBJ whole genome shotgun (WGS) entry which is preliminary data.</text>
</comment>